<dbReference type="RefSeq" id="WP_321534622.1">
    <property type="nucleotide sequence ID" value="NZ_JARGDL010000002.1"/>
</dbReference>
<gene>
    <name evidence="1" type="ORF">P0M35_01715</name>
</gene>
<organism evidence="1 2">
    <name type="scientific">Stygiobacter electus</name>
    <dbReference type="NCBI Taxonomy" id="3032292"/>
    <lineage>
        <taxon>Bacteria</taxon>
        <taxon>Pseudomonadati</taxon>
        <taxon>Ignavibacteriota</taxon>
        <taxon>Ignavibacteria</taxon>
        <taxon>Ignavibacteriales</taxon>
        <taxon>Melioribacteraceae</taxon>
        <taxon>Stygiobacter</taxon>
    </lineage>
</organism>
<name>A0AAE3P121_9BACT</name>
<dbReference type="Pfam" id="PF16022">
    <property type="entry name" value="DUF4783"/>
    <property type="match status" value="1"/>
</dbReference>
<dbReference type="Proteomes" id="UP001221302">
    <property type="component" value="Unassembled WGS sequence"/>
</dbReference>
<keyword evidence="2" id="KW-1185">Reference proteome</keyword>
<evidence type="ECO:0000313" key="2">
    <source>
        <dbReference type="Proteomes" id="UP001221302"/>
    </source>
</evidence>
<reference evidence="1" key="1">
    <citation type="submission" date="2023-03" db="EMBL/GenBank/DDBJ databases">
        <title>Stygiobacter electus gen. nov., sp. nov., facultatively anaerobic thermotolerant bacterium of the class Ignavibacteria from a well of Yessentuki mineral water deposit.</title>
        <authorList>
            <person name="Podosokorskaya O.A."/>
            <person name="Elcheninov A.G."/>
            <person name="Petrova N.F."/>
            <person name="Zavarzina D.G."/>
            <person name="Kublanov I.V."/>
            <person name="Merkel A.Y."/>
        </authorList>
    </citation>
    <scope>NUCLEOTIDE SEQUENCE</scope>
    <source>
        <strain evidence="1">09-Me</strain>
    </source>
</reference>
<evidence type="ECO:0000313" key="1">
    <source>
        <dbReference type="EMBL" id="MDF1610855.1"/>
    </source>
</evidence>
<protein>
    <submittedName>
        <fullName evidence="1">DUF4783 domain-containing protein</fullName>
    </submittedName>
</protein>
<dbReference type="Gene3D" id="3.10.450.50">
    <property type="match status" value="1"/>
</dbReference>
<accession>A0AAE3P121</accession>
<dbReference type="AlphaFoldDB" id="A0AAE3P121"/>
<proteinExistence type="predicted"/>
<dbReference type="EMBL" id="JARGDL010000002">
    <property type="protein sequence ID" value="MDF1610855.1"/>
    <property type="molecule type" value="Genomic_DNA"/>
</dbReference>
<sequence>MKNGKYVVIILMLVLNNFLFGQDSKPKDALKIFLRIEEGINDNSVDKFASYFSLKNYLSLNNSVVGYFSENQSYYILKDYFSINQPISFKLSNIITETANPFASGTLKFIQKGIRKTATIFISLQWIDNRWKISQITVN</sequence>
<dbReference type="InterPro" id="IPR031977">
    <property type="entry name" value="DUF4783"/>
</dbReference>
<comment type="caution">
    <text evidence="1">The sequence shown here is derived from an EMBL/GenBank/DDBJ whole genome shotgun (WGS) entry which is preliminary data.</text>
</comment>